<evidence type="ECO:0000259" key="16">
    <source>
        <dbReference type="Pfam" id="PF02563"/>
    </source>
</evidence>
<keyword evidence="19" id="KW-1185">Reference proteome</keyword>
<evidence type="ECO:0000256" key="4">
    <source>
        <dbReference type="ARBA" id="ARBA00022452"/>
    </source>
</evidence>
<dbReference type="InterPro" id="IPR049712">
    <property type="entry name" value="Poly_export"/>
</dbReference>
<keyword evidence="13" id="KW-0998">Cell outer membrane</keyword>
<evidence type="ECO:0000256" key="11">
    <source>
        <dbReference type="ARBA" id="ARBA00023136"/>
    </source>
</evidence>
<keyword evidence="15" id="KW-1133">Transmembrane helix</keyword>
<dbReference type="Pfam" id="PF22461">
    <property type="entry name" value="SLBB_2"/>
    <property type="match status" value="1"/>
</dbReference>
<dbReference type="RefSeq" id="WP_264514325.1">
    <property type="nucleotide sequence ID" value="NZ_JAPDDR010000007.1"/>
</dbReference>
<evidence type="ECO:0000256" key="5">
    <source>
        <dbReference type="ARBA" id="ARBA00022597"/>
    </source>
</evidence>
<gene>
    <name evidence="18" type="ORF">OJ996_14480</name>
</gene>
<keyword evidence="10" id="KW-0626">Porin</keyword>
<evidence type="ECO:0000256" key="14">
    <source>
        <dbReference type="ARBA" id="ARBA00023288"/>
    </source>
</evidence>
<protein>
    <submittedName>
        <fullName evidence="18">Polysaccharide export protein</fullName>
    </submittedName>
</protein>
<evidence type="ECO:0000256" key="12">
    <source>
        <dbReference type="ARBA" id="ARBA00023139"/>
    </source>
</evidence>
<dbReference type="Proteomes" id="UP001165653">
    <property type="component" value="Unassembled WGS sequence"/>
</dbReference>
<accession>A0ABT3G4P3</accession>
<keyword evidence="12" id="KW-0564">Palmitate</keyword>
<keyword evidence="8" id="KW-0625">Polysaccharide transport</keyword>
<evidence type="ECO:0000313" key="19">
    <source>
        <dbReference type="Proteomes" id="UP001165653"/>
    </source>
</evidence>
<comment type="subcellular location">
    <subcellularLocation>
        <location evidence="1">Cell outer membrane</location>
        <topology evidence="1">Multi-pass membrane protein</topology>
    </subcellularLocation>
</comment>
<keyword evidence="4" id="KW-1134">Transmembrane beta strand</keyword>
<keyword evidence="7" id="KW-0732">Signal</keyword>
<evidence type="ECO:0000256" key="2">
    <source>
        <dbReference type="ARBA" id="ARBA00009450"/>
    </source>
</evidence>
<reference evidence="18" key="1">
    <citation type="submission" date="2022-10" db="EMBL/GenBank/DDBJ databases">
        <title>Luteolibacter sp. GHJ8, whole genome shotgun sequencing project.</title>
        <authorList>
            <person name="Zhao G."/>
            <person name="Shen L."/>
        </authorList>
    </citation>
    <scope>NUCLEOTIDE SEQUENCE</scope>
    <source>
        <strain evidence="18">GHJ8</strain>
    </source>
</reference>
<keyword evidence="3" id="KW-0813">Transport</keyword>
<evidence type="ECO:0000256" key="9">
    <source>
        <dbReference type="ARBA" id="ARBA00023065"/>
    </source>
</evidence>
<evidence type="ECO:0000256" key="13">
    <source>
        <dbReference type="ARBA" id="ARBA00023237"/>
    </source>
</evidence>
<feature type="domain" description="SLBB" evidence="17">
    <location>
        <begin position="137"/>
        <end position="215"/>
    </location>
</feature>
<evidence type="ECO:0000256" key="8">
    <source>
        <dbReference type="ARBA" id="ARBA00023047"/>
    </source>
</evidence>
<organism evidence="18 19">
    <name type="scientific">Luteolibacter rhizosphaerae</name>
    <dbReference type="NCBI Taxonomy" id="2989719"/>
    <lineage>
        <taxon>Bacteria</taxon>
        <taxon>Pseudomonadati</taxon>
        <taxon>Verrucomicrobiota</taxon>
        <taxon>Verrucomicrobiia</taxon>
        <taxon>Verrucomicrobiales</taxon>
        <taxon>Verrucomicrobiaceae</taxon>
        <taxon>Luteolibacter</taxon>
    </lineage>
</organism>
<keyword evidence="11 15" id="KW-0472">Membrane</keyword>
<dbReference type="Gene3D" id="3.10.560.10">
    <property type="entry name" value="Outer membrane lipoprotein wza domain like"/>
    <property type="match status" value="1"/>
</dbReference>
<proteinExistence type="inferred from homology"/>
<feature type="transmembrane region" description="Helical" evidence="15">
    <location>
        <begin position="21"/>
        <end position="40"/>
    </location>
</feature>
<dbReference type="EMBL" id="JAPDDR010000007">
    <property type="protein sequence ID" value="MCW1914790.1"/>
    <property type="molecule type" value="Genomic_DNA"/>
</dbReference>
<name>A0ABT3G4P3_9BACT</name>
<evidence type="ECO:0000256" key="3">
    <source>
        <dbReference type="ARBA" id="ARBA00022448"/>
    </source>
</evidence>
<dbReference type="InterPro" id="IPR003715">
    <property type="entry name" value="Poly_export_N"/>
</dbReference>
<evidence type="ECO:0000259" key="17">
    <source>
        <dbReference type="Pfam" id="PF22461"/>
    </source>
</evidence>
<dbReference type="PANTHER" id="PTHR33619">
    <property type="entry name" value="POLYSACCHARIDE EXPORT PROTEIN GFCE-RELATED"/>
    <property type="match status" value="1"/>
</dbReference>
<keyword evidence="5" id="KW-0762">Sugar transport</keyword>
<dbReference type="InterPro" id="IPR054765">
    <property type="entry name" value="SLBB_dom"/>
</dbReference>
<evidence type="ECO:0000256" key="15">
    <source>
        <dbReference type="SAM" id="Phobius"/>
    </source>
</evidence>
<comment type="similarity">
    <text evidence="2">Belongs to the BexD/CtrA/VexA family.</text>
</comment>
<comment type="caution">
    <text evidence="18">The sequence shown here is derived from an EMBL/GenBank/DDBJ whole genome shotgun (WGS) entry which is preliminary data.</text>
</comment>
<dbReference type="Pfam" id="PF02563">
    <property type="entry name" value="Poly_export"/>
    <property type="match status" value="1"/>
</dbReference>
<evidence type="ECO:0000256" key="6">
    <source>
        <dbReference type="ARBA" id="ARBA00022692"/>
    </source>
</evidence>
<feature type="domain" description="Polysaccharide export protein N-terminal" evidence="16">
    <location>
        <begin position="59"/>
        <end position="130"/>
    </location>
</feature>
<evidence type="ECO:0000256" key="10">
    <source>
        <dbReference type="ARBA" id="ARBA00023114"/>
    </source>
</evidence>
<evidence type="ECO:0000256" key="7">
    <source>
        <dbReference type="ARBA" id="ARBA00022729"/>
    </source>
</evidence>
<keyword evidence="6 15" id="KW-0812">Transmembrane</keyword>
<evidence type="ECO:0000313" key="18">
    <source>
        <dbReference type="EMBL" id="MCW1914790.1"/>
    </source>
</evidence>
<keyword evidence="14" id="KW-0449">Lipoprotein</keyword>
<dbReference type="PANTHER" id="PTHR33619:SF3">
    <property type="entry name" value="POLYSACCHARIDE EXPORT PROTEIN GFCE-RELATED"/>
    <property type="match status" value="1"/>
</dbReference>
<sequence length="220" mass="23447">MTTTPANPPQAASVWQRVRRGLASSLMALSAIAMAGFFSACEGPEPYTEIPADVMSARPTGTLSAGDVIQVSYPGAPELNTTQRIQANGRVSLPKVGDVSASGKSVASLQSQLSGMYTSHLQNPTVLVAVETAAAGVYISGEVNKPGKIPLDRPMTAFEAVMEAGGFSKFANRKQVVVVRNQGGKHQRYALNLDDTLSGANHNAFYLRPYDTVYVKQSRW</sequence>
<evidence type="ECO:0000256" key="1">
    <source>
        <dbReference type="ARBA" id="ARBA00004571"/>
    </source>
</evidence>
<keyword evidence="9" id="KW-0406">Ion transport</keyword>